<dbReference type="Proteomes" id="UP001153555">
    <property type="component" value="Unassembled WGS sequence"/>
</dbReference>
<organism evidence="2 3">
    <name type="scientific">Striga hermonthica</name>
    <name type="common">Purple witchweed</name>
    <name type="synonym">Buchnera hermonthica</name>
    <dbReference type="NCBI Taxonomy" id="68872"/>
    <lineage>
        <taxon>Eukaryota</taxon>
        <taxon>Viridiplantae</taxon>
        <taxon>Streptophyta</taxon>
        <taxon>Embryophyta</taxon>
        <taxon>Tracheophyta</taxon>
        <taxon>Spermatophyta</taxon>
        <taxon>Magnoliopsida</taxon>
        <taxon>eudicotyledons</taxon>
        <taxon>Gunneridae</taxon>
        <taxon>Pentapetalae</taxon>
        <taxon>asterids</taxon>
        <taxon>lamiids</taxon>
        <taxon>Lamiales</taxon>
        <taxon>Orobanchaceae</taxon>
        <taxon>Buchnereae</taxon>
        <taxon>Striga</taxon>
    </lineage>
</organism>
<comment type="similarity">
    <text evidence="1">Belongs to the ARG7 family.</text>
</comment>
<evidence type="ECO:0000313" key="3">
    <source>
        <dbReference type="Proteomes" id="UP001153555"/>
    </source>
</evidence>
<dbReference type="PANTHER" id="PTHR31175">
    <property type="entry name" value="AUXIN-RESPONSIVE FAMILY PROTEIN"/>
    <property type="match status" value="1"/>
</dbReference>
<dbReference type="AlphaFoldDB" id="A0A9N7RGD6"/>
<accession>A0A9N7RGD6</accession>
<dbReference type="EMBL" id="CACSLK010027752">
    <property type="protein sequence ID" value="CAA0828698.1"/>
    <property type="molecule type" value="Genomic_DNA"/>
</dbReference>
<keyword evidence="3" id="KW-1185">Reference proteome</keyword>
<comment type="caution">
    <text evidence="2">The sequence shown here is derived from an EMBL/GenBank/DDBJ whole genome shotgun (WGS) entry which is preliminary data.</text>
</comment>
<dbReference type="GO" id="GO:0009733">
    <property type="term" value="P:response to auxin"/>
    <property type="evidence" value="ECO:0007669"/>
    <property type="project" value="InterPro"/>
</dbReference>
<dbReference type="Pfam" id="PF02519">
    <property type="entry name" value="Auxin_inducible"/>
    <property type="match status" value="1"/>
</dbReference>
<reference evidence="2" key="1">
    <citation type="submission" date="2019-12" db="EMBL/GenBank/DDBJ databases">
        <authorList>
            <person name="Scholes J."/>
        </authorList>
    </citation>
    <scope>NUCLEOTIDE SEQUENCE</scope>
</reference>
<evidence type="ECO:0000313" key="2">
    <source>
        <dbReference type="EMBL" id="CAA0828698.1"/>
    </source>
</evidence>
<sequence>MISAKRLVKIARKWKNFAEVQRETIFTPRNIICCFGKGHFAVYTVDHRRFEVPLSYLNNAIFRQLLKMSEEEFGLPRDGPIVVPCNSVLMDCVMCLIRKGEAGDFREGDLQKVLPKLVAQSHCLPSCLYEQKMNRQLPIHFTKLQ</sequence>
<dbReference type="OrthoDB" id="1936278at2759"/>
<evidence type="ECO:0000256" key="1">
    <source>
        <dbReference type="ARBA" id="ARBA00006974"/>
    </source>
</evidence>
<name>A0A9N7RGD6_STRHE</name>
<dbReference type="PANTHER" id="PTHR31175:SF111">
    <property type="entry name" value="AUXIN-RESPONSIVE PROTEIN SAUR68-LIKE"/>
    <property type="match status" value="1"/>
</dbReference>
<gene>
    <name evidence="2" type="ORF">SHERM_24393</name>
</gene>
<proteinExistence type="inferred from homology"/>
<dbReference type="InterPro" id="IPR003676">
    <property type="entry name" value="SAUR_fam"/>
</dbReference>
<protein>
    <submittedName>
        <fullName evidence="2">Auxin-responsive protein SAUR66</fullName>
    </submittedName>
</protein>